<protein>
    <submittedName>
        <fullName evidence="1">Uncharacterized protein</fullName>
    </submittedName>
</protein>
<gene>
    <name evidence="1" type="ORF">FM038_25765</name>
</gene>
<keyword evidence="2" id="KW-1185">Reference proteome</keyword>
<reference evidence="1" key="1">
    <citation type="submission" date="2021-07" db="EMBL/GenBank/DDBJ databases">
        <title>Shewanella sp. YLB-07 whole genome sequence.</title>
        <authorList>
            <person name="Yu L."/>
        </authorList>
    </citation>
    <scope>NUCLEOTIDE SEQUENCE</scope>
    <source>
        <strain evidence="1">YLB-08</strain>
    </source>
</reference>
<evidence type="ECO:0000313" key="2">
    <source>
        <dbReference type="Proteomes" id="UP000316416"/>
    </source>
</evidence>
<organism evidence="1 2">
    <name type="scientific">Shewanella eurypsychrophilus</name>
    <dbReference type="NCBI Taxonomy" id="2593656"/>
    <lineage>
        <taxon>Bacteria</taxon>
        <taxon>Pseudomonadati</taxon>
        <taxon>Pseudomonadota</taxon>
        <taxon>Gammaproteobacteria</taxon>
        <taxon>Alteromonadales</taxon>
        <taxon>Shewanellaceae</taxon>
        <taxon>Shewanella</taxon>
    </lineage>
</organism>
<dbReference type="RefSeq" id="WP_142874116.1">
    <property type="nucleotide sequence ID" value="NZ_CP045503.2"/>
</dbReference>
<accession>A0ABX8S4D4</accession>
<dbReference type="Proteomes" id="UP000316416">
    <property type="component" value="Chromosome"/>
</dbReference>
<proteinExistence type="predicted"/>
<sequence length="59" mass="6927">MNNFKKVLLRNDQNNHLNDQIEGFGEFSLASSSKKEYETYSIEANMSDDVTWNYVRGYN</sequence>
<evidence type="ECO:0000313" key="1">
    <source>
        <dbReference type="EMBL" id="QXP44855.1"/>
    </source>
</evidence>
<name>A0ABX8S4D4_9GAMM</name>
<dbReference type="EMBL" id="CP045503">
    <property type="protein sequence ID" value="QXP44855.1"/>
    <property type="molecule type" value="Genomic_DNA"/>
</dbReference>